<feature type="region of interest" description="Disordered" evidence="1">
    <location>
        <begin position="186"/>
        <end position="256"/>
    </location>
</feature>
<reference evidence="5" key="3">
    <citation type="submission" date="2018-07" db="EMBL/GenBank/DDBJ databases">
        <authorList>
            <person name="Mckenzie S.K."/>
            <person name="Kronauer D.J.C."/>
        </authorList>
    </citation>
    <scope>NUCLEOTIDE SEQUENCE</scope>
    <source>
        <strain evidence="5">Clonal line C1</strain>
    </source>
</reference>
<evidence type="ECO:0000313" key="5">
    <source>
        <dbReference type="EMBL" id="RLU16220.1"/>
    </source>
</evidence>
<reference evidence="5" key="2">
    <citation type="journal article" date="2018" name="Genome Res.">
        <title>The genomic architecture and molecular evolution of ant odorant receptors.</title>
        <authorList>
            <person name="McKenzie S.K."/>
            <person name="Kronauer D.J.C."/>
        </authorList>
    </citation>
    <scope>NUCLEOTIDE SEQUENCE [LARGE SCALE GENOMIC DNA]</scope>
    <source>
        <strain evidence="5">Clonal line C1</strain>
    </source>
</reference>
<dbReference type="OMA" id="PYSYYFI"/>
<evidence type="ECO:0000313" key="4">
    <source>
        <dbReference type="EMBL" id="EZA47833.1"/>
    </source>
</evidence>
<feature type="signal peptide" evidence="3">
    <location>
        <begin position="1"/>
        <end position="20"/>
    </location>
</feature>
<reference evidence="4 6" key="1">
    <citation type="journal article" date="2014" name="Curr. Biol.">
        <title>The genome of the clonal raider ant Cerapachys biroi.</title>
        <authorList>
            <person name="Oxley P.R."/>
            <person name="Ji L."/>
            <person name="Fetter-Pruneda I."/>
            <person name="McKenzie S.K."/>
            <person name="Li C."/>
            <person name="Hu H."/>
            <person name="Zhang G."/>
            <person name="Kronauer D.J."/>
        </authorList>
    </citation>
    <scope>NUCLEOTIDE SEQUENCE [LARGE SCALE GENOMIC DNA]</scope>
</reference>
<keyword evidence="2" id="KW-0812">Transmembrane</keyword>
<keyword evidence="3" id="KW-0732">Signal</keyword>
<dbReference type="OrthoDB" id="8194095at2759"/>
<organism evidence="4 6">
    <name type="scientific">Ooceraea biroi</name>
    <name type="common">Clonal raider ant</name>
    <name type="synonym">Cerapachys biroi</name>
    <dbReference type="NCBI Taxonomy" id="2015173"/>
    <lineage>
        <taxon>Eukaryota</taxon>
        <taxon>Metazoa</taxon>
        <taxon>Ecdysozoa</taxon>
        <taxon>Arthropoda</taxon>
        <taxon>Hexapoda</taxon>
        <taxon>Insecta</taxon>
        <taxon>Pterygota</taxon>
        <taxon>Neoptera</taxon>
        <taxon>Endopterygota</taxon>
        <taxon>Hymenoptera</taxon>
        <taxon>Apocrita</taxon>
        <taxon>Aculeata</taxon>
        <taxon>Formicoidea</taxon>
        <taxon>Formicidae</taxon>
        <taxon>Dorylinae</taxon>
        <taxon>Ooceraea</taxon>
    </lineage>
</organism>
<keyword evidence="2" id="KW-1133">Transmembrane helix</keyword>
<protein>
    <submittedName>
        <fullName evidence="4">Uncharacterized protein</fullName>
    </submittedName>
</protein>
<evidence type="ECO:0000256" key="3">
    <source>
        <dbReference type="SAM" id="SignalP"/>
    </source>
</evidence>
<dbReference type="EMBL" id="QOIP01000012">
    <property type="protein sequence ID" value="RLU16220.1"/>
    <property type="molecule type" value="Genomic_DNA"/>
</dbReference>
<evidence type="ECO:0000256" key="2">
    <source>
        <dbReference type="SAM" id="Phobius"/>
    </source>
</evidence>
<name>A0A026VVL5_OOCBI</name>
<accession>A0A026VVL5</accession>
<evidence type="ECO:0000256" key="1">
    <source>
        <dbReference type="SAM" id="MobiDB-lite"/>
    </source>
</evidence>
<evidence type="ECO:0000313" key="6">
    <source>
        <dbReference type="Proteomes" id="UP000053097"/>
    </source>
</evidence>
<sequence length="386" mass="44051">MLRILALAVLLRSLCIGLSSDVISYTRVSKNGQLARSSHDSLSWLERPSARNDTRVENENRSINDVVSITMSPVYVPVRTPKLKKGEAIDHSAVAPKYSTLDREMIAKLDAMTGKHRQIQHRFHAPATFEHANGKPQKSTSSAEGTSSMNSSPFAGPLAPDVYEYSPPGFSDSELPVSKPMISKYPTISTDEQDFPQDSYRPSPDEYHTSSINNAHETDYPAFDVAPYGSDKPTPKPMKFTNHHDDQQASPPFADDSYDHHSHHDDFYHHDLIYDHVPEFYDYHHHKTTTEEPEMNDERLDKRPYSYYFIGKKLWYIPLYFSIYFIIYIAALVLKSIARHKINFPTHLADAVTHRKRSEPGEGWWSLAERILEGAERFAETSYKSS</sequence>
<feature type="chain" id="PRO_5036289033" evidence="3">
    <location>
        <begin position="21"/>
        <end position="386"/>
    </location>
</feature>
<feature type="region of interest" description="Disordered" evidence="1">
    <location>
        <begin position="125"/>
        <end position="155"/>
    </location>
</feature>
<dbReference type="STRING" id="2015173.A0A026VVL5"/>
<dbReference type="EMBL" id="KK107770">
    <property type="protein sequence ID" value="EZA47833.1"/>
    <property type="molecule type" value="Genomic_DNA"/>
</dbReference>
<dbReference type="AlphaFoldDB" id="A0A026VVL5"/>
<dbReference type="Proteomes" id="UP000053097">
    <property type="component" value="Unassembled WGS sequence"/>
</dbReference>
<feature type="transmembrane region" description="Helical" evidence="2">
    <location>
        <begin position="314"/>
        <end position="334"/>
    </location>
</feature>
<feature type="compositionally biased region" description="Polar residues" evidence="1">
    <location>
        <begin position="136"/>
        <end position="153"/>
    </location>
</feature>
<keyword evidence="6" id="KW-1185">Reference proteome</keyword>
<keyword evidence="2" id="KW-0472">Membrane</keyword>
<proteinExistence type="predicted"/>
<dbReference type="Proteomes" id="UP000279307">
    <property type="component" value="Chromosome 12"/>
</dbReference>
<gene>
    <name evidence="5" type="ORF">DMN91_011980</name>
    <name evidence="4" type="ORF">X777_15152</name>
</gene>